<dbReference type="Proteomes" id="UP001345963">
    <property type="component" value="Unassembled WGS sequence"/>
</dbReference>
<organism evidence="1 2">
    <name type="scientific">Ataeniobius toweri</name>
    <dbReference type="NCBI Taxonomy" id="208326"/>
    <lineage>
        <taxon>Eukaryota</taxon>
        <taxon>Metazoa</taxon>
        <taxon>Chordata</taxon>
        <taxon>Craniata</taxon>
        <taxon>Vertebrata</taxon>
        <taxon>Euteleostomi</taxon>
        <taxon>Actinopterygii</taxon>
        <taxon>Neopterygii</taxon>
        <taxon>Teleostei</taxon>
        <taxon>Neoteleostei</taxon>
        <taxon>Acanthomorphata</taxon>
        <taxon>Ovalentaria</taxon>
        <taxon>Atherinomorphae</taxon>
        <taxon>Cyprinodontiformes</taxon>
        <taxon>Goodeidae</taxon>
        <taxon>Ataeniobius</taxon>
    </lineage>
</organism>
<dbReference type="EMBL" id="JAHUTI010088710">
    <property type="protein sequence ID" value="MED6260218.1"/>
    <property type="molecule type" value="Genomic_DNA"/>
</dbReference>
<keyword evidence="2" id="KW-1185">Reference proteome</keyword>
<name>A0ABU7CEW2_9TELE</name>
<gene>
    <name evidence="1" type="ORF">ATANTOWER_008245</name>
</gene>
<sequence length="111" mass="12506">MSSSVPEACSFSTVKCLNADFNVSVPCKQTLYETRLQTSRSLTPVNLKLVSHCTSVMLGCFPRKFHVRLNADVLVFFFSSTLNVKQSEVSNPQCGSSKDFSDYYYYFFNIG</sequence>
<protein>
    <submittedName>
        <fullName evidence="1">Uncharacterized protein</fullName>
    </submittedName>
</protein>
<evidence type="ECO:0000313" key="2">
    <source>
        <dbReference type="Proteomes" id="UP001345963"/>
    </source>
</evidence>
<proteinExistence type="predicted"/>
<comment type="caution">
    <text evidence="1">The sequence shown here is derived from an EMBL/GenBank/DDBJ whole genome shotgun (WGS) entry which is preliminary data.</text>
</comment>
<accession>A0ABU7CEW2</accession>
<reference evidence="1 2" key="1">
    <citation type="submission" date="2021-07" db="EMBL/GenBank/DDBJ databases">
        <authorList>
            <person name="Palmer J.M."/>
        </authorList>
    </citation>
    <scope>NUCLEOTIDE SEQUENCE [LARGE SCALE GENOMIC DNA]</scope>
    <source>
        <strain evidence="1 2">AT_MEX2019</strain>
        <tissue evidence="1">Muscle</tissue>
    </source>
</reference>
<evidence type="ECO:0000313" key="1">
    <source>
        <dbReference type="EMBL" id="MED6260218.1"/>
    </source>
</evidence>